<gene>
    <name evidence="2" type="ORF">ACFPA8_20240</name>
</gene>
<dbReference type="Gene3D" id="1.10.1200.10">
    <property type="entry name" value="ACP-like"/>
    <property type="match status" value="1"/>
</dbReference>
<dbReference type="SUPFAM" id="SSF47336">
    <property type="entry name" value="ACP-like"/>
    <property type="match status" value="1"/>
</dbReference>
<keyword evidence="3" id="KW-1185">Reference proteome</keyword>
<protein>
    <submittedName>
        <fullName evidence="2">Phosphopantetheine-binding protein</fullName>
    </submittedName>
</protein>
<dbReference type="Pfam" id="PF00550">
    <property type="entry name" value="PP-binding"/>
    <property type="match status" value="1"/>
</dbReference>
<evidence type="ECO:0000259" key="1">
    <source>
        <dbReference type="PROSITE" id="PS50075"/>
    </source>
</evidence>
<name>A0ABV9AC69_9ACTN</name>
<accession>A0ABV9AC69</accession>
<feature type="domain" description="Carrier" evidence="1">
    <location>
        <begin position="4"/>
        <end position="80"/>
    </location>
</feature>
<dbReference type="RefSeq" id="WP_386450538.1">
    <property type="nucleotide sequence ID" value="NZ_JBHSFH010000011.1"/>
</dbReference>
<dbReference type="InterPro" id="IPR036736">
    <property type="entry name" value="ACP-like_sf"/>
</dbReference>
<evidence type="ECO:0000313" key="3">
    <source>
        <dbReference type="Proteomes" id="UP001595997"/>
    </source>
</evidence>
<comment type="caution">
    <text evidence="2">The sequence shown here is derived from an EMBL/GenBank/DDBJ whole genome shotgun (WGS) entry which is preliminary data.</text>
</comment>
<proteinExistence type="predicted"/>
<dbReference type="Proteomes" id="UP001595997">
    <property type="component" value="Unassembled WGS sequence"/>
</dbReference>
<reference evidence="3" key="1">
    <citation type="journal article" date="2019" name="Int. J. Syst. Evol. Microbiol.">
        <title>The Global Catalogue of Microorganisms (GCM) 10K type strain sequencing project: providing services to taxonomists for standard genome sequencing and annotation.</title>
        <authorList>
            <consortium name="The Broad Institute Genomics Platform"/>
            <consortium name="The Broad Institute Genome Sequencing Center for Infectious Disease"/>
            <person name="Wu L."/>
            <person name="Ma J."/>
        </authorList>
    </citation>
    <scope>NUCLEOTIDE SEQUENCE [LARGE SCALE GENOMIC DNA]</scope>
    <source>
        <strain evidence="3">CGMCC 4.7357</strain>
    </source>
</reference>
<evidence type="ECO:0000313" key="2">
    <source>
        <dbReference type="EMBL" id="MFC4496461.1"/>
    </source>
</evidence>
<dbReference type="PROSITE" id="PS50075">
    <property type="entry name" value="CARRIER"/>
    <property type="match status" value="1"/>
</dbReference>
<dbReference type="InterPro" id="IPR009081">
    <property type="entry name" value="PP-bd_ACP"/>
</dbReference>
<sequence>MATSDIPQTIDELRSTLAGRIGLSPDEVAEDSSLFELGFDSVTAFALIGSWRRAGLSCPTQEFVDAPTLGDWWRLIQRAA</sequence>
<dbReference type="EMBL" id="JBHSFH010000011">
    <property type="protein sequence ID" value="MFC4496461.1"/>
    <property type="molecule type" value="Genomic_DNA"/>
</dbReference>
<organism evidence="2 3">
    <name type="scientific">Streptomyces ovatisporus</name>
    <dbReference type="NCBI Taxonomy" id="1128682"/>
    <lineage>
        <taxon>Bacteria</taxon>
        <taxon>Bacillati</taxon>
        <taxon>Actinomycetota</taxon>
        <taxon>Actinomycetes</taxon>
        <taxon>Kitasatosporales</taxon>
        <taxon>Streptomycetaceae</taxon>
        <taxon>Streptomyces</taxon>
    </lineage>
</organism>